<dbReference type="InterPro" id="IPR003812">
    <property type="entry name" value="Fido"/>
</dbReference>
<feature type="binding site" evidence="2">
    <location>
        <begin position="228"/>
        <end position="235"/>
    </location>
    <ligand>
        <name>ATP</name>
        <dbReference type="ChEBI" id="CHEBI:30616"/>
    </ligand>
</feature>
<comment type="caution">
    <text evidence="4">The sequence shown here is derived from an EMBL/GenBank/DDBJ whole genome shotgun (WGS) entry which is preliminary data.</text>
</comment>
<proteinExistence type="predicted"/>
<evidence type="ECO:0000313" key="4">
    <source>
        <dbReference type="EMBL" id="MBN9643843.1"/>
    </source>
</evidence>
<sequence length="430" mass="46889">MNSHPTAGIWIDQTWSAPDQSGYSKRSRLSGTFKAFIPERLSKRDLRLSQDVAAQALRVQQQLTRLATRPDTGVLEDLSRFLARSESIASSHIEGMAPGADKVAVAEFLRSKQPDKLPGSVAEQVAANMEVLSTLVRKGTGNLTVEDLQQCQASLVPQRNLHGIRTVQNWIGGNQHNPIGAAFVPPPPEEVPCLMADFIDYVNGAHHSVLAQAAIAHAQFETIHPFADGNGRIGRALIHTILSGSGLCGTTIIPVSLVLANNKDAYIAALSSFRDVRNPTQGLDDWCSYFLDSMDCAIDQVTVFNDAIEKIRLSWQDKLFTHRTTSGKTRALRSDSAEARILANLPEMPLVTVDLAVDRLEITATAARRALTTLVEAGILTKRSIAKRTNAYLTLELFDLMTMTERRLASPALDTSVAPPAFPVPAINKR</sequence>
<accession>A0A939DZD8</accession>
<keyword evidence="2" id="KW-0067">ATP-binding</keyword>
<dbReference type="PROSITE" id="PS51459">
    <property type="entry name" value="FIDO"/>
    <property type="match status" value="1"/>
</dbReference>
<dbReference type="RefSeq" id="WP_207118565.1">
    <property type="nucleotide sequence ID" value="NZ_JAFLEQ010000008.1"/>
</dbReference>
<organism evidence="4 5">
    <name type="scientific">Corynebacterium mendelii</name>
    <dbReference type="NCBI Taxonomy" id="2765362"/>
    <lineage>
        <taxon>Bacteria</taxon>
        <taxon>Bacillati</taxon>
        <taxon>Actinomycetota</taxon>
        <taxon>Actinomycetes</taxon>
        <taxon>Mycobacteriales</taxon>
        <taxon>Corynebacteriaceae</taxon>
        <taxon>Corynebacterium</taxon>
    </lineage>
</organism>
<name>A0A939DZD8_9CORY</name>
<dbReference type="InterPro" id="IPR036388">
    <property type="entry name" value="WH-like_DNA-bd_sf"/>
</dbReference>
<dbReference type="Gene3D" id="1.10.10.10">
    <property type="entry name" value="Winged helix-like DNA-binding domain superfamily/Winged helix DNA-binding domain"/>
    <property type="match status" value="1"/>
</dbReference>
<dbReference type="Proteomes" id="UP000664332">
    <property type="component" value="Unassembled WGS sequence"/>
</dbReference>
<dbReference type="Pfam" id="PF02661">
    <property type="entry name" value="Fic"/>
    <property type="match status" value="1"/>
</dbReference>
<dbReference type="InterPro" id="IPR040198">
    <property type="entry name" value="Fido_containing"/>
</dbReference>
<dbReference type="SUPFAM" id="SSF140931">
    <property type="entry name" value="Fic-like"/>
    <property type="match status" value="1"/>
</dbReference>
<dbReference type="InterPro" id="IPR036597">
    <property type="entry name" value="Fido-like_dom_sf"/>
</dbReference>
<evidence type="ECO:0000259" key="3">
    <source>
        <dbReference type="PROSITE" id="PS51459"/>
    </source>
</evidence>
<evidence type="ECO:0000256" key="2">
    <source>
        <dbReference type="PIRSR" id="PIRSR640198-2"/>
    </source>
</evidence>
<keyword evidence="5" id="KW-1185">Reference proteome</keyword>
<protein>
    <submittedName>
        <fullName evidence="4">Fic family protein</fullName>
    </submittedName>
</protein>
<dbReference type="EMBL" id="JAFLEQ010000008">
    <property type="protein sequence ID" value="MBN9643843.1"/>
    <property type="molecule type" value="Genomic_DNA"/>
</dbReference>
<dbReference type="Gene3D" id="1.10.3290.10">
    <property type="entry name" value="Fido-like domain"/>
    <property type="match status" value="1"/>
</dbReference>
<dbReference type="AlphaFoldDB" id="A0A939DZD8"/>
<dbReference type="GO" id="GO:0005524">
    <property type="term" value="F:ATP binding"/>
    <property type="evidence" value="ECO:0007669"/>
    <property type="project" value="UniProtKB-KW"/>
</dbReference>
<reference evidence="4" key="1">
    <citation type="submission" date="2021-03" db="EMBL/GenBank/DDBJ databases">
        <authorList>
            <person name="Sun Q."/>
        </authorList>
    </citation>
    <scope>NUCLEOTIDE SEQUENCE</scope>
    <source>
        <strain evidence="4">CCM 8862</strain>
    </source>
</reference>
<evidence type="ECO:0000313" key="5">
    <source>
        <dbReference type="Proteomes" id="UP000664332"/>
    </source>
</evidence>
<feature type="active site" evidence="1">
    <location>
        <position position="224"/>
    </location>
</feature>
<dbReference type="PANTHER" id="PTHR13504:SF38">
    <property type="entry name" value="FIDO DOMAIN-CONTAINING PROTEIN"/>
    <property type="match status" value="1"/>
</dbReference>
<keyword evidence="2" id="KW-0547">Nucleotide-binding</keyword>
<gene>
    <name evidence="4" type="ORF">JZY06_04290</name>
</gene>
<dbReference type="PANTHER" id="PTHR13504">
    <property type="entry name" value="FIDO DOMAIN-CONTAINING PROTEIN DDB_G0283145"/>
    <property type="match status" value="1"/>
</dbReference>
<feature type="domain" description="Fido" evidence="3">
    <location>
        <begin position="143"/>
        <end position="292"/>
    </location>
</feature>
<evidence type="ECO:0000256" key="1">
    <source>
        <dbReference type="PIRSR" id="PIRSR640198-1"/>
    </source>
</evidence>